<feature type="region of interest" description="Disordered" evidence="1">
    <location>
        <begin position="37"/>
        <end position="200"/>
    </location>
</feature>
<gene>
    <name evidence="3" type="ORF">SG0102_25800</name>
</gene>
<accession>A0A3G9JAN9</accession>
<evidence type="ECO:0000256" key="2">
    <source>
        <dbReference type="SAM" id="Phobius"/>
    </source>
</evidence>
<keyword evidence="2" id="KW-0812">Transmembrane</keyword>
<evidence type="ECO:0000256" key="1">
    <source>
        <dbReference type="SAM" id="MobiDB-lite"/>
    </source>
</evidence>
<feature type="transmembrane region" description="Helical" evidence="2">
    <location>
        <begin position="208"/>
        <end position="226"/>
    </location>
</feature>
<feature type="compositionally biased region" description="Basic and acidic residues" evidence="1">
    <location>
        <begin position="86"/>
        <end position="111"/>
    </location>
</feature>
<feature type="compositionally biased region" description="Basic and acidic residues" evidence="1">
    <location>
        <begin position="191"/>
        <end position="200"/>
    </location>
</feature>
<evidence type="ECO:0000313" key="4">
    <source>
        <dbReference type="Proteomes" id="UP000268059"/>
    </source>
</evidence>
<dbReference type="InParanoid" id="A0A3G9JAN9"/>
<dbReference type="EMBL" id="AP019309">
    <property type="protein sequence ID" value="BBH27646.1"/>
    <property type="molecule type" value="Genomic_DNA"/>
</dbReference>
<dbReference type="Proteomes" id="UP000268059">
    <property type="component" value="Chromosome"/>
</dbReference>
<keyword evidence="2" id="KW-1133">Transmembrane helix</keyword>
<name>A0A3G9JAN9_9FIRM</name>
<reference evidence="3 4" key="1">
    <citation type="submission" date="2018-11" db="EMBL/GenBank/DDBJ databases">
        <title>Novel Erysipelotrichaceae bacterium isolated from small intestine of a swine.</title>
        <authorList>
            <person name="Kim J.S."/>
            <person name="Choe H."/>
            <person name="Lee Y.R."/>
            <person name="Kim K.M."/>
            <person name="Park D.S."/>
        </authorList>
    </citation>
    <scope>NUCLEOTIDE SEQUENCE [LARGE SCALE GENOMIC DNA]</scope>
    <source>
        <strain evidence="3 4">SG0102</strain>
    </source>
</reference>
<keyword evidence="4" id="KW-1185">Reference proteome</keyword>
<feature type="compositionally biased region" description="Low complexity" evidence="1">
    <location>
        <begin position="157"/>
        <end position="168"/>
    </location>
</feature>
<feature type="transmembrane region" description="Helical" evidence="2">
    <location>
        <begin position="12"/>
        <end position="33"/>
    </location>
</feature>
<feature type="compositionally biased region" description="Acidic residues" evidence="1">
    <location>
        <begin position="119"/>
        <end position="134"/>
    </location>
</feature>
<dbReference type="RefSeq" id="WP_125120350.1">
    <property type="nucleotide sequence ID" value="NZ_AP019309.1"/>
</dbReference>
<dbReference type="KEGG" id="ebm:SG0102_25800"/>
<keyword evidence="2" id="KW-0472">Membrane</keyword>
<protein>
    <submittedName>
        <fullName evidence="3">Uncharacterized protein</fullName>
    </submittedName>
</protein>
<proteinExistence type="predicted"/>
<dbReference type="AlphaFoldDB" id="A0A3G9JAN9"/>
<sequence>MGKKYMTLKNALSYILLTTMVISAAVFFMPVAAESSDPASYDTASQLSVDTSDQLKDSADSLVQKVDTDTKDTGDQQGKVQDSADELVKDTSDQIKKKTVKEEGGMEKYDPIDGVAPSQEDEAQEESVEEDEPVEAPAKSVTEKKESQPRYAKKAVKAAPIKKSVTAPKKIKTVTKKKTKKKSKPATQTKTVEKVRNQKYESRYDSPTRYIVGAIAVVSGIGFLIVQRLKRKA</sequence>
<feature type="compositionally biased region" description="Basic residues" evidence="1">
    <location>
        <begin position="169"/>
        <end position="184"/>
    </location>
</feature>
<feature type="compositionally biased region" description="Polar residues" evidence="1">
    <location>
        <begin position="42"/>
        <end position="52"/>
    </location>
</feature>
<evidence type="ECO:0000313" key="3">
    <source>
        <dbReference type="EMBL" id="BBH27646.1"/>
    </source>
</evidence>
<organism evidence="3 4">
    <name type="scientific">Intestinibaculum porci</name>
    <dbReference type="NCBI Taxonomy" id="2487118"/>
    <lineage>
        <taxon>Bacteria</taxon>
        <taxon>Bacillati</taxon>
        <taxon>Bacillota</taxon>
        <taxon>Erysipelotrichia</taxon>
        <taxon>Erysipelotrichales</taxon>
        <taxon>Erysipelotrichaceae</taxon>
        <taxon>Intestinibaculum</taxon>
    </lineage>
</organism>